<sequence length="506" mass="57201">MAQRFKKAHSRDARVHFVGIWDAPARVELIGTTQPEVYDPHVACYFRHALALDERRVRFLSVHTFLAFSGCNERREAKGSDSPPTSFSGLNAAAETAESENPEMGAEGKRKPAPPRIKEVWFSGTHSDIGSGNVENEEFNFGNPSFLWMLYEATYLRLKLNPSSAEWKWHEPHLGKGRTIRPGQKIHASVAFCTKGYIPKAQLPCEIKDNWHGLVGMGDRFDMDWTKNWNGLLELDIFDTECAVSLMNNFKDLSAREEDIAMWIHRLNMMTYTHEGRRTLGGVPGAARSLLLSIKNEWRPAMKVAVIDAVQSFAYYPIPCMKDNPPDPGLSLVLVSLLEHGPTYHNSIAMFFAKFLTERYHEIPDATLTITLLTHERENIRIECLQTIAFLVRDEHARRKMAKEWVIGLGGVLQDGSWRVRVASLDVIRVLIQSSSADEGVHNQIVDSTIWISLPAVLNHDHEDAREAGLRLIEGSLAHDIFRRAVVNEQTGDTPQTVQFVQIAER</sequence>
<evidence type="ECO:0000313" key="3">
    <source>
        <dbReference type="EMBL" id="OBZ69903.1"/>
    </source>
</evidence>
<dbReference type="PANTHER" id="PTHR33840">
    <property type="match status" value="1"/>
</dbReference>
<organism evidence="3 4">
    <name type="scientific">Grifola frondosa</name>
    <name type="common">Maitake</name>
    <name type="synonym">Polyporus frondosus</name>
    <dbReference type="NCBI Taxonomy" id="5627"/>
    <lineage>
        <taxon>Eukaryota</taxon>
        <taxon>Fungi</taxon>
        <taxon>Dikarya</taxon>
        <taxon>Basidiomycota</taxon>
        <taxon>Agaricomycotina</taxon>
        <taxon>Agaricomycetes</taxon>
        <taxon>Polyporales</taxon>
        <taxon>Grifolaceae</taxon>
        <taxon>Grifola</taxon>
    </lineage>
</organism>
<dbReference type="Pfam" id="PF09994">
    <property type="entry name" value="T6SS_Tle1-like_cat"/>
    <property type="match status" value="1"/>
</dbReference>
<keyword evidence="4" id="KW-1185">Reference proteome</keyword>
<dbReference type="InterPro" id="IPR018712">
    <property type="entry name" value="Tle1-like_cat"/>
</dbReference>
<dbReference type="Proteomes" id="UP000092993">
    <property type="component" value="Unassembled WGS sequence"/>
</dbReference>
<gene>
    <name evidence="3" type="ORF">A0H81_10371</name>
</gene>
<feature type="region of interest" description="Disordered" evidence="1">
    <location>
        <begin position="74"/>
        <end position="115"/>
    </location>
</feature>
<accession>A0A1C7LYW0</accession>
<protein>
    <recommendedName>
        <fullName evidence="2">T6SS Phospholipase effector Tle1-like catalytic domain-containing protein</fullName>
    </recommendedName>
</protein>
<evidence type="ECO:0000259" key="2">
    <source>
        <dbReference type="Pfam" id="PF09994"/>
    </source>
</evidence>
<dbReference type="STRING" id="5627.A0A1C7LYW0"/>
<dbReference type="AlphaFoldDB" id="A0A1C7LYW0"/>
<dbReference type="InterPro" id="IPR011989">
    <property type="entry name" value="ARM-like"/>
</dbReference>
<dbReference type="PANTHER" id="PTHR33840:SF1">
    <property type="entry name" value="TLE1 PHOSPHOLIPASE DOMAIN-CONTAINING PROTEIN"/>
    <property type="match status" value="1"/>
</dbReference>
<name>A0A1C7LYW0_GRIFR</name>
<proteinExistence type="predicted"/>
<dbReference type="OrthoDB" id="538223at2759"/>
<reference evidence="3 4" key="1">
    <citation type="submission" date="2016-03" db="EMBL/GenBank/DDBJ databases">
        <title>Whole genome sequencing of Grifola frondosa 9006-11.</title>
        <authorList>
            <person name="Min B."/>
            <person name="Park H."/>
            <person name="Kim J.-G."/>
            <person name="Cho H."/>
            <person name="Oh Y.-L."/>
            <person name="Kong W.-S."/>
            <person name="Choi I.-G."/>
        </authorList>
    </citation>
    <scope>NUCLEOTIDE SEQUENCE [LARGE SCALE GENOMIC DNA]</scope>
    <source>
        <strain evidence="3 4">9006-11</strain>
    </source>
</reference>
<dbReference type="Gene3D" id="1.25.10.10">
    <property type="entry name" value="Leucine-rich Repeat Variant"/>
    <property type="match status" value="1"/>
</dbReference>
<comment type="caution">
    <text evidence="3">The sequence shown here is derived from an EMBL/GenBank/DDBJ whole genome shotgun (WGS) entry which is preliminary data.</text>
</comment>
<evidence type="ECO:0000256" key="1">
    <source>
        <dbReference type="SAM" id="MobiDB-lite"/>
    </source>
</evidence>
<evidence type="ECO:0000313" key="4">
    <source>
        <dbReference type="Proteomes" id="UP000092993"/>
    </source>
</evidence>
<dbReference type="EMBL" id="LUGG01000015">
    <property type="protein sequence ID" value="OBZ69903.1"/>
    <property type="molecule type" value="Genomic_DNA"/>
</dbReference>
<dbReference type="InterPro" id="IPR016024">
    <property type="entry name" value="ARM-type_fold"/>
</dbReference>
<dbReference type="SUPFAM" id="SSF48371">
    <property type="entry name" value="ARM repeat"/>
    <property type="match status" value="1"/>
</dbReference>
<feature type="domain" description="T6SS Phospholipase effector Tle1-like catalytic" evidence="2">
    <location>
        <begin position="3"/>
        <end position="151"/>
    </location>
</feature>